<dbReference type="GeneID" id="108822749"/>
<feature type="region of interest" description="Disordered" evidence="1">
    <location>
        <begin position="50"/>
        <end position="75"/>
    </location>
</feature>
<evidence type="ECO:0000313" key="2">
    <source>
        <dbReference type="Proteomes" id="UP000504610"/>
    </source>
</evidence>
<organism evidence="2 4">
    <name type="scientific">Raphanus sativus</name>
    <name type="common">Radish</name>
    <name type="synonym">Raphanus raphanistrum var. sativus</name>
    <dbReference type="NCBI Taxonomy" id="3726"/>
    <lineage>
        <taxon>Eukaryota</taxon>
        <taxon>Viridiplantae</taxon>
        <taxon>Streptophyta</taxon>
        <taxon>Embryophyta</taxon>
        <taxon>Tracheophyta</taxon>
        <taxon>Spermatophyta</taxon>
        <taxon>Magnoliopsida</taxon>
        <taxon>eudicotyledons</taxon>
        <taxon>Gunneridae</taxon>
        <taxon>Pentapetalae</taxon>
        <taxon>rosids</taxon>
        <taxon>malvids</taxon>
        <taxon>Brassicales</taxon>
        <taxon>Brassicaceae</taxon>
        <taxon>Brassiceae</taxon>
        <taxon>Raphanus</taxon>
    </lineage>
</organism>
<sequence>MTVARRLEQMLFKMAISKEEYMNKSTLESRIASLIKGKQLNNHNKRHANYSSVGRMVPTTTTGLSNTGGNPSSMVTSSACASSVGLAPSRRNHDVLELREYMRTLVYSELHKHHPCPDDDASKAKYLHVARRLEEGLFEMANTREDYLNPSTLTSRLASLIRGKKIE</sequence>
<feature type="compositionally biased region" description="Low complexity" evidence="1">
    <location>
        <begin position="58"/>
        <end position="75"/>
    </location>
</feature>
<name>A0A6J0KU20_RAPSA</name>
<protein>
    <submittedName>
        <fullName evidence="3 4">Histone acetyltransferase HAC12-like</fullName>
    </submittedName>
</protein>
<dbReference type="Proteomes" id="UP000504610">
    <property type="component" value="Chromosome 8"/>
</dbReference>
<accession>A0A6J0KU20</accession>
<evidence type="ECO:0000313" key="4">
    <source>
        <dbReference type="RefSeq" id="XP_018451410.1"/>
    </source>
</evidence>
<keyword evidence="2" id="KW-1185">Reference proteome</keyword>
<dbReference type="AlphaFoldDB" id="A0A6J0KU20"/>
<dbReference type="RefSeq" id="XP_018451409.1">
    <property type="nucleotide sequence ID" value="XM_018595907.2"/>
</dbReference>
<evidence type="ECO:0000313" key="3">
    <source>
        <dbReference type="RefSeq" id="XP_018451409.1"/>
    </source>
</evidence>
<gene>
    <name evidence="3 4" type="primary">LOC108822749</name>
</gene>
<dbReference type="OrthoDB" id="1740108at2759"/>
<dbReference type="RefSeq" id="XP_018451410.1">
    <property type="nucleotide sequence ID" value="XM_018595908.2"/>
</dbReference>
<evidence type="ECO:0000256" key="1">
    <source>
        <dbReference type="SAM" id="MobiDB-lite"/>
    </source>
</evidence>
<reference evidence="2" key="1">
    <citation type="journal article" date="2019" name="Database">
        <title>The radish genome database (RadishGD): an integrated information resource for radish genomics.</title>
        <authorList>
            <person name="Yu H.J."/>
            <person name="Baek S."/>
            <person name="Lee Y.J."/>
            <person name="Cho A."/>
            <person name="Mun J.H."/>
        </authorList>
    </citation>
    <scope>NUCLEOTIDE SEQUENCE [LARGE SCALE GENOMIC DNA]</scope>
    <source>
        <strain evidence="2">cv. WK10039</strain>
    </source>
</reference>
<dbReference type="KEGG" id="rsz:108822749"/>
<reference evidence="3 4" key="2">
    <citation type="submission" date="2025-04" db="UniProtKB">
        <authorList>
            <consortium name="RefSeq"/>
        </authorList>
    </citation>
    <scope>IDENTIFICATION</scope>
    <source>
        <tissue evidence="3 4">Leaf</tissue>
    </source>
</reference>
<proteinExistence type="predicted"/>